<feature type="region of interest" description="Disordered" evidence="1">
    <location>
        <begin position="167"/>
        <end position="190"/>
    </location>
</feature>
<keyword evidence="3" id="KW-1185">Reference proteome</keyword>
<sequence length="325" mass="34230">AFRAPAVPRPARLGSVVCERGPMAAVAPCEPPAKGAMLKEVYRPGALLTRTASPSWSALTPVDCPAKILPPQGVFFTEDAAVFGDAWEIPGFMYQADHFHLAGRAQNYLPGALEYMVQPSGLGPPRWEAECRQTSASEVGAAGCEAASDCSTIDSCLQGRRPRAARAEGKQLQDLGPPECPTEGSAAHRSGKCKPCAFFFKEETLRPFVEASPASSATSATPTRRSDARRNARCGSPSEARRGRPLPRDAMLGEGSGRTSSGEASGLARSIARDWTVGCPPGGLCALVLFCTKGSAFTAAWCQYNPTGGTAAACPLRTMRLQIAK</sequence>
<feature type="compositionally biased region" description="Low complexity" evidence="1">
    <location>
        <begin position="211"/>
        <end position="223"/>
    </location>
</feature>
<comment type="caution">
    <text evidence="2">The sequence shown here is derived from an EMBL/GenBank/DDBJ whole genome shotgun (WGS) entry which is preliminary data.</text>
</comment>
<organism evidence="2 3">
    <name type="scientific">Prorocentrum cordatum</name>
    <dbReference type="NCBI Taxonomy" id="2364126"/>
    <lineage>
        <taxon>Eukaryota</taxon>
        <taxon>Sar</taxon>
        <taxon>Alveolata</taxon>
        <taxon>Dinophyceae</taxon>
        <taxon>Prorocentrales</taxon>
        <taxon>Prorocentraceae</taxon>
        <taxon>Prorocentrum</taxon>
    </lineage>
</organism>
<dbReference type="EMBL" id="CAUYUJ010014481">
    <property type="protein sequence ID" value="CAK0841748.1"/>
    <property type="molecule type" value="Genomic_DNA"/>
</dbReference>
<feature type="non-terminal residue" evidence="2">
    <location>
        <position position="1"/>
    </location>
</feature>
<name>A0ABN9T9Y1_9DINO</name>
<evidence type="ECO:0000256" key="1">
    <source>
        <dbReference type="SAM" id="MobiDB-lite"/>
    </source>
</evidence>
<accession>A0ABN9T9Y1</accession>
<evidence type="ECO:0000313" key="2">
    <source>
        <dbReference type="EMBL" id="CAK0841748.1"/>
    </source>
</evidence>
<proteinExistence type="predicted"/>
<protein>
    <submittedName>
        <fullName evidence="2">Uncharacterized protein</fullName>
    </submittedName>
</protein>
<reference evidence="2" key="1">
    <citation type="submission" date="2023-10" db="EMBL/GenBank/DDBJ databases">
        <authorList>
            <person name="Chen Y."/>
            <person name="Shah S."/>
            <person name="Dougan E. K."/>
            <person name="Thang M."/>
            <person name="Chan C."/>
        </authorList>
    </citation>
    <scope>NUCLEOTIDE SEQUENCE [LARGE SCALE GENOMIC DNA]</scope>
</reference>
<evidence type="ECO:0000313" key="3">
    <source>
        <dbReference type="Proteomes" id="UP001189429"/>
    </source>
</evidence>
<dbReference type="Proteomes" id="UP001189429">
    <property type="component" value="Unassembled WGS sequence"/>
</dbReference>
<gene>
    <name evidence="2" type="ORF">PCOR1329_LOCUS36877</name>
</gene>
<feature type="region of interest" description="Disordered" evidence="1">
    <location>
        <begin position="210"/>
        <end position="265"/>
    </location>
</feature>